<dbReference type="EMBL" id="MU004239">
    <property type="protein sequence ID" value="KAF2666425.1"/>
    <property type="molecule type" value="Genomic_DNA"/>
</dbReference>
<accession>A0A6A6U2A3</accession>
<feature type="compositionally biased region" description="Polar residues" evidence="1">
    <location>
        <begin position="68"/>
        <end position="81"/>
    </location>
</feature>
<evidence type="ECO:0000313" key="3">
    <source>
        <dbReference type="Proteomes" id="UP000799302"/>
    </source>
</evidence>
<gene>
    <name evidence="2" type="ORF">BT63DRAFT_428192</name>
</gene>
<name>A0A6A6U2A3_9PEZI</name>
<proteinExistence type="predicted"/>
<evidence type="ECO:0000256" key="1">
    <source>
        <dbReference type="SAM" id="MobiDB-lite"/>
    </source>
</evidence>
<evidence type="ECO:0000313" key="2">
    <source>
        <dbReference type="EMBL" id="KAF2666425.1"/>
    </source>
</evidence>
<dbReference type="AlphaFoldDB" id="A0A6A6U2A3"/>
<protein>
    <submittedName>
        <fullName evidence="2">Uncharacterized protein</fullName>
    </submittedName>
</protein>
<dbReference type="Proteomes" id="UP000799302">
    <property type="component" value="Unassembled WGS sequence"/>
</dbReference>
<feature type="region of interest" description="Disordered" evidence="1">
    <location>
        <begin position="55"/>
        <end position="122"/>
    </location>
</feature>
<keyword evidence="3" id="KW-1185">Reference proteome</keyword>
<reference evidence="2" key="1">
    <citation type="journal article" date="2020" name="Stud. Mycol.">
        <title>101 Dothideomycetes genomes: a test case for predicting lifestyles and emergence of pathogens.</title>
        <authorList>
            <person name="Haridas S."/>
            <person name="Albert R."/>
            <person name="Binder M."/>
            <person name="Bloem J."/>
            <person name="Labutti K."/>
            <person name="Salamov A."/>
            <person name="Andreopoulos B."/>
            <person name="Baker S."/>
            <person name="Barry K."/>
            <person name="Bills G."/>
            <person name="Bluhm B."/>
            <person name="Cannon C."/>
            <person name="Castanera R."/>
            <person name="Culley D."/>
            <person name="Daum C."/>
            <person name="Ezra D."/>
            <person name="Gonzalez J."/>
            <person name="Henrissat B."/>
            <person name="Kuo A."/>
            <person name="Liang C."/>
            <person name="Lipzen A."/>
            <person name="Lutzoni F."/>
            <person name="Magnuson J."/>
            <person name="Mondo S."/>
            <person name="Nolan M."/>
            <person name="Ohm R."/>
            <person name="Pangilinan J."/>
            <person name="Park H.-J."/>
            <person name="Ramirez L."/>
            <person name="Alfaro M."/>
            <person name="Sun H."/>
            <person name="Tritt A."/>
            <person name="Yoshinaga Y."/>
            <person name="Zwiers L.-H."/>
            <person name="Turgeon B."/>
            <person name="Goodwin S."/>
            <person name="Spatafora J."/>
            <person name="Crous P."/>
            <person name="Grigoriev I."/>
        </authorList>
    </citation>
    <scope>NUCLEOTIDE SEQUENCE</scope>
    <source>
        <strain evidence="2">CBS 115976</strain>
    </source>
</reference>
<organism evidence="2 3">
    <name type="scientific">Microthyrium microscopicum</name>
    <dbReference type="NCBI Taxonomy" id="703497"/>
    <lineage>
        <taxon>Eukaryota</taxon>
        <taxon>Fungi</taxon>
        <taxon>Dikarya</taxon>
        <taxon>Ascomycota</taxon>
        <taxon>Pezizomycotina</taxon>
        <taxon>Dothideomycetes</taxon>
        <taxon>Dothideomycetes incertae sedis</taxon>
        <taxon>Microthyriales</taxon>
        <taxon>Microthyriaceae</taxon>
        <taxon>Microthyrium</taxon>
    </lineage>
</organism>
<sequence length="159" mass="17696">MGCSNGRRMTEVEGLPATFGRQVNSNWYMYWNPHTRTDITVFSAYRSVMEETPEAIAPVQELEKNNERPQSTGDSSTSNGNAVPISQGVKRGFQDFEADASQMETSIDKRQKVAATATNTPGHWERAGGCTCTFAQQVEPNNSPICSLSLSQCQQRRRR</sequence>